<reference evidence="3 4" key="1">
    <citation type="submission" date="2009-11" db="EMBL/GenBank/DDBJ databases">
        <title>Annotation of Allomyces macrogynus ATCC 38327.</title>
        <authorList>
            <consortium name="The Broad Institute Genome Sequencing Platform"/>
            <person name="Russ C."/>
            <person name="Cuomo C."/>
            <person name="Burger G."/>
            <person name="Gray M.W."/>
            <person name="Holland P.W.H."/>
            <person name="King N."/>
            <person name="Lang F.B.F."/>
            <person name="Roger A.J."/>
            <person name="Ruiz-Trillo I."/>
            <person name="Young S.K."/>
            <person name="Zeng Q."/>
            <person name="Gargeya S."/>
            <person name="Fitzgerald M."/>
            <person name="Haas B."/>
            <person name="Abouelleil A."/>
            <person name="Alvarado L."/>
            <person name="Arachchi H.M."/>
            <person name="Berlin A."/>
            <person name="Chapman S.B."/>
            <person name="Gearin G."/>
            <person name="Goldberg J."/>
            <person name="Griggs A."/>
            <person name="Gujja S."/>
            <person name="Hansen M."/>
            <person name="Heiman D."/>
            <person name="Howarth C."/>
            <person name="Larimer J."/>
            <person name="Lui A."/>
            <person name="MacDonald P.J.P."/>
            <person name="McCowen C."/>
            <person name="Montmayeur A."/>
            <person name="Murphy C."/>
            <person name="Neiman D."/>
            <person name="Pearson M."/>
            <person name="Priest M."/>
            <person name="Roberts A."/>
            <person name="Saif S."/>
            <person name="Shea T."/>
            <person name="Sisk P."/>
            <person name="Stolte C."/>
            <person name="Sykes S."/>
            <person name="Wortman J."/>
            <person name="Nusbaum C."/>
            <person name="Birren B."/>
        </authorList>
    </citation>
    <scope>NUCLEOTIDE SEQUENCE [LARGE SCALE GENOMIC DNA]</scope>
    <source>
        <strain evidence="3 4">ATCC 38327</strain>
    </source>
</reference>
<dbReference type="GO" id="GO:0004866">
    <property type="term" value="F:endopeptidase inhibitor activity"/>
    <property type="evidence" value="ECO:0007669"/>
    <property type="project" value="TreeGrafter"/>
</dbReference>
<dbReference type="OMA" id="ANHQHHS"/>
<dbReference type="InterPro" id="IPR052471">
    <property type="entry name" value="PBI_I9"/>
</dbReference>
<dbReference type="EMBL" id="GG745358">
    <property type="protein sequence ID" value="KNE68847.1"/>
    <property type="molecule type" value="Genomic_DNA"/>
</dbReference>
<dbReference type="InterPro" id="IPR010259">
    <property type="entry name" value="S8pro/Inhibitor_I9"/>
</dbReference>
<comment type="similarity">
    <text evidence="1">Belongs to the protease inhibitor I9 family.</text>
</comment>
<dbReference type="Pfam" id="PF05922">
    <property type="entry name" value="Inhibitor_I9"/>
    <property type="match status" value="1"/>
</dbReference>
<name>A0A0L0T296_ALLM3</name>
<sequence length="126" mass="13507">MARLGHWQIALRAHHFSPTNRCLPPRPCRPARPAANHQHHSTSTMSNKVIVSFKKGTPAAVIDAAAKKVEAAGGKIGHRYNATILGFAAEIPDNHISVLATEPELDFIEADGPVSVAAQQTLAKFS</sequence>
<dbReference type="InterPro" id="IPR037045">
    <property type="entry name" value="S8pro/Inhibitor_I9_sf"/>
</dbReference>
<dbReference type="AlphaFoldDB" id="A0A0L0T296"/>
<reference evidence="4" key="2">
    <citation type="submission" date="2009-11" db="EMBL/GenBank/DDBJ databases">
        <title>The Genome Sequence of Allomyces macrogynus strain ATCC 38327.</title>
        <authorList>
            <consortium name="The Broad Institute Genome Sequencing Platform"/>
            <person name="Russ C."/>
            <person name="Cuomo C."/>
            <person name="Shea T."/>
            <person name="Young S.K."/>
            <person name="Zeng Q."/>
            <person name="Koehrsen M."/>
            <person name="Haas B."/>
            <person name="Borodovsky M."/>
            <person name="Guigo R."/>
            <person name="Alvarado L."/>
            <person name="Berlin A."/>
            <person name="Borenstein D."/>
            <person name="Chen Z."/>
            <person name="Engels R."/>
            <person name="Freedman E."/>
            <person name="Gellesch M."/>
            <person name="Goldberg J."/>
            <person name="Griggs A."/>
            <person name="Gujja S."/>
            <person name="Heiman D."/>
            <person name="Hepburn T."/>
            <person name="Howarth C."/>
            <person name="Jen D."/>
            <person name="Larson L."/>
            <person name="Lewis B."/>
            <person name="Mehta T."/>
            <person name="Park D."/>
            <person name="Pearson M."/>
            <person name="Roberts A."/>
            <person name="Saif S."/>
            <person name="Shenoy N."/>
            <person name="Sisk P."/>
            <person name="Stolte C."/>
            <person name="Sykes S."/>
            <person name="Walk T."/>
            <person name="White J."/>
            <person name="Yandava C."/>
            <person name="Burger G."/>
            <person name="Gray M.W."/>
            <person name="Holland P.W.H."/>
            <person name="King N."/>
            <person name="Lang F.B.F."/>
            <person name="Roger A.J."/>
            <person name="Ruiz-Trillo I."/>
            <person name="Lander E."/>
            <person name="Nusbaum C."/>
        </authorList>
    </citation>
    <scope>NUCLEOTIDE SEQUENCE [LARGE SCALE GENOMIC DNA]</scope>
    <source>
        <strain evidence="4">ATCC 38327</strain>
    </source>
</reference>
<evidence type="ECO:0000313" key="4">
    <source>
        <dbReference type="Proteomes" id="UP000054350"/>
    </source>
</evidence>
<dbReference type="Proteomes" id="UP000054350">
    <property type="component" value="Unassembled WGS sequence"/>
</dbReference>
<protein>
    <recommendedName>
        <fullName evidence="2">Inhibitor I9 domain-containing protein</fullName>
    </recommendedName>
</protein>
<dbReference type="Gene3D" id="3.30.70.80">
    <property type="entry name" value="Peptidase S8 propeptide/proteinase inhibitor I9"/>
    <property type="match status" value="1"/>
</dbReference>
<organism evidence="3 4">
    <name type="scientific">Allomyces macrogynus (strain ATCC 38327)</name>
    <name type="common">Allomyces javanicus var. macrogynus</name>
    <dbReference type="NCBI Taxonomy" id="578462"/>
    <lineage>
        <taxon>Eukaryota</taxon>
        <taxon>Fungi</taxon>
        <taxon>Fungi incertae sedis</taxon>
        <taxon>Blastocladiomycota</taxon>
        <taxon>Blastocladiomycetes</taxon>
        <taxon>Blastocladiales</taxon>
        <taxon>Blastocladiaceae</taxon>
        <taxon>Allomyces</taxon>
    </lineage>
</organism>
<dbReference type="VEuPathDB" id="FungiDB:AMAG_13487"/>
<dbReference type="PANTHER" id="PTHR28288">
    <property type="entry name" value="PROTEASE B INHIBITOR 2"/>
    <property type="match status" value="1"/>
</dbReference>
<proteinExistence type="inferred from homology"/>
<accession>A0A0L0T296</accession>
<feature type="domain" description="Inhibitor I9" evidence="2">
    <location>
        <begin position="36"/>
        <end position="115"/>
    </location>
</feature>
<gene>
    <name evidence="3" type="ORF">AMAG_13487</name>
</gene>
<dbReference type="SUPFAM" id="SSF54897">
    <property type="entry name" value="Protease propeptides/inhibitors"/>
    <property type="match status" value="1"/>
</dbReference>
<evidence type="ECO:0000313" key="3">
    <source>
        <dbReference type="EMBL" id="KNE68847.1"/>
    </source>
</evidence>
<evidence type="ECO:0000259" key="2">
    <source>
        <dbReference type="Pfam" id="PF05922"/>
    </source>
</evidence>
<keyword evidence="4" id="KW-1185">Reference proteome</keyword>
<dbReference type="GO" id="GO:0042144">
    <property type="term" value="P:vacuole fusion, non-autophagic"/>
    <property type="evidence" value="ECO:0007669"/>
    <property type="project" value="TreeGrafter"/>
</dbReference>
<dbReference type="PANTHER" id="PTHR28288:SF2">
    <property type="entry name" value="PROTEASE B INHIBITOR 2"/>
    <property type="match status" value="1"/>
</dbReference>
<evidence type="ECO:0000256" key="1">
    <source>
        <dbReference type="ARBA" id="ARBA00038069"/>
    </source>
</evidence>
<dbReference type="OrthoDB" id="5518345at2759"/>